<accession>A0A1B2JEE7</accession>
<comment type="function">
    <text evidence="8">Component of the signal peptidase complex (SPC) which catalyzes the cleavage of N-terminal signal sequences from nascent proteins as they are translocated into the lumen of the endoplasmic reticulum. Enhances the enzymatic activity of SPC and facilitates the interactions between different components of the translocation site.</text>
</comment>
<keyword evidence="11" id="KW-1185">Reference proteome</keyword>
<proteinExistence type="inferred from homology"/>
<keyword evidence="5" id="KW-0256">Endoplasmic reticulum</keyword>
<evidence type="ECO:0000256" key="9">
    <source>
        <dbReference type="SAM" id="Phobius"/>
    </source>
</evidence>
<comment type="subcellular location">
    <subcellularLocation>
        <location evidence="1">Endoplasmic reticulum membrane</location>
        <topology evidence="1">Multi-pass membrane protein</topology>
    </subcellularLocation>
</comment>
<evidence type="ECO:0000256" key="6">
    <source>
        <dbReference type="ARBA" id="ARBA00022989"/>
    </source>
</evidence>
<evidence type="ECO:0000256" key="4">
    <source>
        <dbReference type="ARBA" id="ARBA00022692"/>
    </source>
</evidence>
<organism evidence="10 11">
    <name type="scientific">Komagataella pastoris</name>
    <name type="common">Yeast</name>
    <name type="synonym">Pichia pastoris</name>
    <dbReference type="NCBI Taxonomy" id="4922"/>
    <lineage>
        <taxon>Eukaryota</taxon>
        <taxon>Fungi</taxon>
        <taxon>Dikarya</taxon>
        <taxon>Ascomycota</taxon>
        <taxon>Saccharomycotina</taxon>
        <taxon>Pichiomycetes</taxon>
        <taxon>Pichiales</taxon>
        <taxon>Pichiaceae</taxon>
        <taxon>Komagataella</taxon>
    </lineage>
</organism>
<dbReference type="OrthoDB" id="29558at2759"/>
<dbReference type="PANTHER" id="PTHR13085">
    <property type="entry name" value="MICROSOMAL SIGNAL PEPTIDASE 25 KDA SUBUNIT"/>
    <property type="match status" value="1"/>
</dbReference>
<evidence type="ECO:0000313" key="11">
    <source>
        <dbReference type="Proteomes" id="UP000094565"/>
    </source>
</evidence>
<dbReference type="GO" id="GO:0005787">
    <property type="term" value="C:signal peptidase complex"/>
    <property type="evidence" value="ECO:0007669"/>
    <property type="project" value="InterPro"/>
</dbReference>
<evidence type="ECO:0000256" key="3">
    <source>
        <dbReference type="ARBA" id="ARBA00017057"/>
    </source>
</evidence>
<keyword evidence="7 9" id="KW-0472">Membrane</keyword>
<comment type="similarity">
    <text evidence="2">Belongs to the SPCS2 family.</text>
</comment>
<dbReference type="Proteomes" id="UP000094565">
    <property type="component" value="Chromosome 2"/>
</dbReference>
<feature type="transmembrane region" description="Helical" evidence="9">
    <location>
        <begin position="72"/>
        <end position="93"/>
    </location>
</feature>
<evidence type="ECO:0000256" key="8">
    <source>
        <dbReference type="ARBA" id="ARBA00045608"/>
    </source>
</evidence>
<evidence type="ECO:0000256" key="7">
    <source>
        <dbReference type="ARBA" id="ARBA00023136"/>
    </source>
</evidence>
<dbReference type="Pfam" id="PF06703">
    <property type="entry name" value="SPC25"/>
    <property type="match status" value="1"/>
</dbReference>
<gene>
    <name evidence="10" type="primary">SPC2</name>
    <name evidence="10" type="ORF">ATY40_BA7502575</name>
</gene>
<dbReference type="InterPro" id="IPR009582">
    <property type="entry name" value="Spc2/SPCS2"/>
</dbReference>
<dbReference type="EMBL" id="CP014585">
    <property type="protein sequence ID" value="ANZ76261.1"/>
    <property type="molecule type" value="Genomic_DNA"/>
</dbReference>
<evidence type="ECO:0000256" key="5">
    <source>
        <dbReference type="ARBA" id="ARBA00022824"/>
    </source>
</evidence>
<keyword evidence="4 9" id="KW-0812">Transmembrane</keyword>
<feature type="transmembrane region" description="Helical" evidence="9">
    <location>
        <begin position="44"/>
        <end position="60"/>
    </location>
</feature>
<protein>
    <recommendedName>
        <fullName evidence="3">Signal peptidase complex subunit 2</fullName>
    </recommendedName>
</protein>
<sequence length="175" mass="20000">MSGITKPVNLYSVPELRNATDDALPLALSKLGFEQNFSLIDTKLAIGYIATILAGSLYYLEKKYNNDFSNLTYYYSMVALVVAYFVLNGILWLHVKYREKDIKYIGVNKNNQKKISIGARVENNTTPIYKVTVTENNRLLGKQDVPFTSIFDEDGFIHIDQLVEIFTKLLQEKDK</sequence>
<evidence type="ECO:0000256" key="2">
    <source>
        <dbReference type="ARBA" id="ARBA00007324"/>
    </source>
</evidence>
<evidence type="ECO:0000256" key="1">
    <source>
        <dbReference type="ARBA" id="ARBA00004477"/>
    </source>
</evidence>
<name>A0A1B2JEE7_PICPA</name>
<reference evidence="10 11" key="1">
    <citation type="submission" date="2016-02" db="EMBL/GenBank/DDBJ databases">
        <title>Comparative genomic and transcriptomic foundation for Pichia pastoris.</title>
        <authorList>
            <person name="Love K.R."/>
            <person name="Shah K.A."/>
            <person name="Whittaker C.A."/>
            <person name="Wu J."/>
            <person name="Bartlett M.C."/>
            <person name="Ma D."/>
            <person name="Leeson R.L."/>
            <person name="Priest M."/>
            <person name="Young S.K."/>
            <person name="Love J.C."/>
        </authorList>
    </citation>
    <scope>NUCLEOTIDE SEQUENCE [LARGE SCALE GENOMIC DNA]</scope>
    <source>
        <strain evidence="10 11">ATCC 28485</strain>
    </source>
</reference>
<evidence type="ECO:0000313" key="10">
    <source>
        <dbReference type="EMBL" id="ANZ76261.1"/>
    </source>
</evidence>
<keyword evidence="6 9" id="KW-1133">Transmembrane helix</keyword>
<dbReference type="AlphaFoldDB" id="A0A1B2JEE7"/>
<dbReference type="GO" id="GO:0006465">
    <property type="term" value="P:signal peptide processing"/>
    <property type="evidence" value="ECO:0007669"/>
    <property type="project" value="InterPro"/>
</dbReference>
<dbReference type="PANTHER" id="PTHR13085:SF0">
    <property type="entry name" value="SIGNAL PEPTIDASE COMPLEX SUBUNIT 2"/>
    <property type="match status" value="1"/>
</dbReference>
<dbReference type="GO" id="GO:0045047">
    <property type="term" value="P:protein targeting to ER"/>
    <property type="evidence" value="ECO:0007669"/>
    <property type="project" value="TreeGrafter"/>
</dbReference>